<dbReference type="AlphaFoldDB" id="A0A0B7GPX5"/>
<comment type="subcellular location">
    <subcellularLocation>
        <location evidence="1">Endomembrane system</location>
        <topology evidence="1">Multi-pass membrane protein</topology>
    </subcellularLocation>
</comment>
<evidence type="ECO:0000256" key="2">
    <source>
        <dbReference type="ARBA" id="ARBA00022692"/>
    </source>
</evidence>
<keyword evidence="6" id="KW-0808">Transferase</keyword>
<protein>
    <submittedName>
        <fullName evidence="6">Putative methyltransferase</fullName>
    </submittedName>
</protein>
<name>A0A0B7GPX5_STRSA</name>
<evidence type="ECO:0000256" key="4">
    <source>
        <dbReference type="ARBA" id="ARBA00023136"/>
    </source>
</evidence>
<dbReference type="GO" id="GO:0012505">
    <property type="term" value="C:endomembrane system"/>
    <property type="evidence" value="ECO:0007669"/>
    <property type="project" value="UniProtKB-SubCell"/>
</dbReference>
<evidence type="ECO:0000256" key="3">
    <source>
        <dbReference type="ARBA" id="ARBA00022989"/>
    </source>
</evidence>
<accession>A0A0B7GPX5</accession>
<proteinExistence type="predicted"/>
<dbReference type="RefSeq" id="WP_072073893.1">
    <property type="nucleotide sequence ID" value="NZ_CDMW01000001.1"/>
</dbReference>
<dbReference type="GO" id="GO:0032259">
    <property type="term" value="P:methylation"/>
    <property type="evidence" value="ECO:0007669"/>
    <property type="project" value="UniProtKB-KW"/>
</dbReference>
<feature type="transmembrane region" description="Helical" evidence="5">
    <location>
        <begin position="113"/>
        <end position="139"/>
    </location>
</feature>
<keyword evidence="3 5" id="KW-1133">Transmembrane helix</keyword>
<dbReference type="PANTHER" id="PTHR43847:SF1">
    <property type="entry name" value="BLL3993 PROTEIN"/>
    <property type="match status" value="1"/>
</dbReference>
<dbReference type="InterPro" id="IPR052527">
    <property type="entry name" value="Metal_cation-efflux_comp"/>
</dbReference>
<keyword evidence="2 5" id="KW-0812">Transmembrane</keyword>
<keyword evidence="4 5" id="KW-0472">Membrane</keyword>
<evidence type="ECO:0000313" key="7">
    <source>
        <dbReference type="Proteomes" id="UP000183504"/>
    </source>
</evidence>
<evidence type="ECO:0000256" key="1">
    <source>
        <dbReference type="ARBA" id="ARBA00004127"/>
    </source>
</evidence>
<dbReference type="Gene3D" id="1.20.120.1630">
    <property type="match status" value="1"/>
</dbReference>
<gene>
    <name evidence="6" type="ORF">SSV_0938</name>
</gene>
<dbReference type="PANTHER" id="PTHR43847">
    <property type="entry name" value="BLL3993 PROTEIN"/>
    <property type="match status" value="1"/>
</dbReference>
<feature type="transmembrane region" description="Helical" evidence="5">
    <location>
        <begin position="43"/>
        <end position="61"/>
    </location>
</feature>
<organism evidence="6 7">
    <name type="scientific">Streptococcus sanguinis</name>
    <dbReference type="NCBI Taxonomy" id="1305"/>
    <lineage>
        <taxon>Bacteria</taxon>
        <taxon>Bacillati</taxon>
        <taxon>Bacillota</taxon>
        <taxon>Bacilli</taxon>
        <taxon>Lactobacillales</taxon>
        <taxon>Streptococcaceae</taxon>
        <taxon>Streptococcus</taxon>
    </lineage>
</organism>
<dbReference type="Proteomes" id="UP000183504">
    <property type="component" value="Unassembled WGS sequence"/>
</dbReference>
<dbReference type="EMBL" id="CDMW01000001">
    <property type="protein sequence ID" value="CEL90238.1"/>
    <property type="molecule type" value="Genomic_DNA"/>
</dbReference>
<reference evidence="6 7" key="1">
    <citation type="submission" date="2015-01" db="EMBL/GenBank/DDBJ databases">
        <authorList>
            <person name="Pelicic Vladimir"/>
        </authorList>
    </citation>
    <scope>NUCLEOTIDE SEQUENCE [LARGE SCALE GENOMIC DNA]</scope>
    <source>
        <strain evidence="6 7">2908</strain>
    </source>
</reference>
<dbReference type="Pfam" id="PF04191">
    <property type="entry name" value="PEMT"/>
    <property type="match status" value="1"/>
</dbReference>
<feature type="transmembrane region" description="Helical" evidence="5">
    <location>
        <begin position="68"/>
        <end position="88"/>
    </location>
</feature>
<dbReference type="GO" id="GO:0008168">
    <property type="term" value="F:methyltransferase activity"/>
    <property type="evidence" value="ECO:0007669"/>
    <property type="project" value="UniProtKB-KW"/>
</dbReference>
<sequence length="173" mass="20269">MLAVFLLIPFLLIRFPLLSHFGKNALSRAAYFAPIQGKEKIAYMIYQLSNLALFITPFLLEIKFDFSVFFYAGIAIYLLGLALCGISMRDFARPDANGMNTKGLYRYSRNPMYVAYFICFLGIAFLTKSMIFFLILFIFQTSAHWIILSEERWCLEKFGKSYQDYQDRVRRYI</sequence>
<evidence type="ECO:0000256" key="5">
    <source>
        <dbReference type="SAM" id="Phobius"/>
    </source>
</evidence>
<dbReference type="InterPro" id="IPR007318">
    <property type="entry name" value="Phopholipid_MeTrfase"/>
</dbReference>
<keyword evidence="6" id="KW-0489">Methyltransferase</keyword>
<evidence type="ECO:0000313" key="6">
    <source>
        <dbReference type="EMBL" id="CEL90238.1"/>
    </source>
</evidence>